<dbReference type="InterPro" id="IPR012921">
    <property type="entry name" value="SPOC_C"/>
</dbReference>
<evidence type="ECO:0000256" key="1">
    <source>
        <dbReference type="ARBA" id="ARBA00004123"/>
    </source>
</evidence>
<feature type="region of interest" description="Disordered" evidence="10">
    <location>
        <begin position="788"/>
        <end position="821"/>
    </location>
</feature>
<accession>D6WN01</accession>
<keyword evidence="4" id="KW-0862">Zinc</keyword>
<feature type="region of interest" description="Disordered" evidence="10">
    <location>
        <begin position="1329"/>
        <end position="1391"/>
    </location>
</feature>
<name>D6WN01_TRICA</name>
<dbReference type="Proteomes" id="UP000007266">
    <property type="component" value="Linkage group 5"/>
</dbReference>
<dbReference type="InterPro" id="IPR013083">
    <property type="entry name" value="Znf_RING/FYVE/PHD"/>
</dbReference>
<dbReference type="InterPro" id="IPR019786">
    <property type="entry name" value="Zinc_finger_PHD-type_CS"/>
</dbReference>
<dbReference type="Gene3D" id="3.30.40.10">
    <property type="entry name" value="Zinc/RING finger domain, C3HC4 (zinc finger)"/>
    <property type="match status" value="1"/>
</dbReference>
<dbReference type="HOGENOM" id="CLU_003450_0_0_1"/>
<keyword evidence="14" id="KW-1185">Reference proteome</keyword>
<evidence type="ECO:0000259" key="11">
    <source>
        <dbReference type="PROSITE" id="PS50016"/>
    </source>
</evidence>
<comment type="subcellular location">
    <subcellularLocation>
        <location evidence="1">Nucleus</location>
    </subcellularLocation>
</comment>
<dbReference type="PROSITE" id="PS01359">
    <property type="entry name" value="ZF_PHD_1"/>
    <property type="match status" value="1"/>
</dbReference>
<feature type="domain" description="TFIIS central" evidence="12">
    <location>
        <begin position="824"/>
        <end position="944"/>
    </location>
</feature>
<feature type="region of interest" description="Disordered" evidence="10">
    <location>
        <begin position="1112"/>
        <end position="1155"/>
    </location>
</feature>
<feature type="compositionally biased region" description="Basic and acidic residues" evidence="10">
    <location>
        <begin position="1000"/>
        <end position="1014"/>
    </location>
</feature>
<feature type="region of interest" description="Disordered" evidence="10">
    <location>
        <begin position="962"/>
        <end position="1079"/>
    </location>
</feature>
<keyword evidence="2" id="KW-0479">Metal-binding</keyword>
<dbReference type="Pfam" id="PF00628">
    <property type="entry name" value="PHD"/>
    <property type="match status" value="1"/>
</dbReference>
<reference evidence="13 14" key="1">
    <citation type="journal article" date="2008" name="Nature">
        <title>The genome of the model beetle and pest Tribolium castaneum.</title>
        <authorList>
            <consortium name="Tribolium Genome Sequencing Consortium"/>
            <person name="Richards S."/>
            <person name="Gibbs R.A."/>
            <person name="Weinstock G.M."/>
            <person name="Brown S.J."/>
            <person name="Denell R."/>
            <person name="Beeman R.W."/>
            <person name="Gibbs R."/>
            <person name="Beeman R.W."/>
            <person name="Brown S.J."/>
            <person name="Bucher G."/>
            <person name="Friedrich M."/>
            <person name="Grimmelikhuijzen C.J."/>
            <person name="Klingler M."/>
            <person name="Lorenzen M."/>
            <person name="Richards S."/>
            <person name="Roth S."/>
            <person name="Schroder R."/>
            <person name="Tautz D."/>
            <person name="Zdobnov E.M."/>
            <person name="Muzny D."/>
            <person name="Gibbs R.A."/>
            <person name="Weinstock G.M."/>
            <person name="Attaway T."/>
            <person name="Bell S."/>
            <person name="Buhay C.J."/>
            <person name="Chandrabose M.N."/>
            <person name="Chavez D."/>
            <person name="Clerk-Blankenburg K.P."/>
            <person name="Cree A."/>
            <person name="Dao M."/>
            <person name="Davis C."/>
            <person name="Chacko J."/>
            <person name="Dinh H."/>
            <person name="Dugan-Rocha S."/>
            <person name="Fowler G."/>
            <person name="Garner T.T."/>
            <person name="Garnes J."/>
            <person name="Gnirke A."/>
            <person name="Hawes A."/>
            <person name="Hernandez J."/>
            <person name="Hines S."/>
            <person name="Holder M."/>
            <person name="Hume J."/>
            <person name="Jhangiani S.N."/>
            <person name="Joshi V."/>
            <person name="Khan Z.M."/>
            <person name="Jackson L."/>
            <person name="Kovar C."/>
            <person name="Kowis A."/>
            <person name="Lee S."/>
            <person name="Lewis L.R."/>
            <person name="Margolis J."/>
            <person name="Morgan M."/>
            <person name="Nazareth L.V."/>
            <person name="Nguyen N."/>
            <person name="Okwuonu G."/>
            <person name="Parker D."/>
            <person name="Richards S."/>
            <person name="Ruiz S.J."/>
            <person name="Santibanez J."/>
            <person name="Savard J."/>
            <person name="Scherer S.E."/>
            <person name="Schneider B."/>
            <person name="Sodergren E."/>
            <person name="Tautz D."/>
            <person name="Vattahil S."/>
            <person name="Villasana D."/>
            <person name="White C.S."/>
            <person name="Wright R."/>
            <person name="Park Y."/>
            <person name="Beeman R.W."/>
            <person name="Lord J."/>
            <person name="Oppert B."/>
            <person name="Lorenzen M."/>
            <person name="Brown S."/>
            <person name="Wang L."/>
            <person name="Savard J."/>
            <person name="Tautz D."/>
            <person name="Richards S."/>
            <person name="Weinstock G."/>
            <person name="Gibbs R.A."/>
            <person name="Liu Y."/>
            <person name="Worley K."/>
            <person name="Weinstock G."/>
            <person name="Elsik C.G."/>
            <person name="Reese J.T."/>
            <person name="Elhaik E."/>
            <person name="Landan G."/>
            <person name="Graur D."/>
            <person name="Arensburger P."/>
            <person name="Atkinson P."/>
            <person name="Beeman R.W."/>
            <person name="Beidler J."/>
            <person name="Brown S.J."/>
            <person name="Demuth J.P."/>
            <person name="Drury D.W."/>
            <person name="Du Y.Z."/>
            <person name="Fujiwara H."/>
            <person name="Lorenzen M."/>
            <person name="Maselli V."/>
            <person name="Osanai M."/>
            <person name="Park Y."/>
            <person name="Robertson H.M."/>
            <person name="Tu Z."/>
            <person name="Wang J.J."/>
            <person name="Wang S."/>
            <person name="Richards S."/>
            <person name="Song H."/>
            <person name="Zhang L."/>
            <person name="Sodergren E."/>
            <person name="Werner D."/>
            <person name="Stanke M."/>
            <person name="Morgenstern B."/>
            <person name="Solovyev V."/>
            <person name="Kosarev P."/>
            <person name="Brown G."/>
            <person name="Chen H.C."/>
            <person name="Ermolaeva O."/>
            <person name="Hlavina W."/>
            <person name="Kapustin Y."/>
            <person name="Kiryutin B."/>
            <person name="Kitts P."/>
            <person name="Maglott D."/>
            <person name="Pruitt K."/>
            <person name="Sapojnikov V."/>
            <person name="Souvorov A."/>
            <person name="Mackey A.J."/>
            <person name="Waterhouse R.M."/>
            <person name="Wyder S."/>
            <person name="Zdobnov E.M."/>
            <person name="Zdobnov E.M."/>
            <person name="Wyder S."/>
            <person name="Kriventseva E.V."/>
            <person name="Kadowaki T."/>
            <person name="Bork P."/>
            <person name="Aranda M."/>
            <person name="Bao R."/>
            <person name="Beermann A."/>
            <person name="Berns N."/>
            <person name="Bolognesi R."/>
            <person name="Bonneton F."/>
            <person name="Bopp D."/>
            <person name="Brown S.J."/>
            <person name="Bucher G."/>
            <person name="Butts T."/>
            <person name="Chaumot A."/>
            <person name="Denell R.E."/>
            <person name="Ferrier D.E."/>
            <person name="Friedrich M."/>
            <person name="Gordon C.M."/>
            <person name="Jindra M."/>
            <person name="Klingler M."/>
            <person name="Lan Q."/>
            <person name="Lattorff H.M."/>
            <person name="Laudet V."/>
            <person name="von Levetsow C."/>
            <person name="Liu Z."/>
            <person name="Lutz R."/>
            <person name="Lynch J.A."/>
            <person name="da Fonseca R.N."/>
            <person name="Posnien N."/>
            <person name="Reuter R."/>
            <person name="Roth S."/>
            <person name="Savard J."/>
            <person name="Schinko J.B."/>
            <person name="Schmitt C."/>
            <person name="Schoppmeier M."/>
            <person name="Schroder R."/>
            <person name="Shippy T.D."/>
            <person name="Simonnet F."/>
            <person name="Marques-Souza H."/>
            <person name="Tautz D."/>
            <person name="Tomoyasu Y."/>
            <person name="Trauner J."/>
            <person name="Van der Zee M."/>
            <person name="Vervoort M."/>
            <person name="Wittkopp N."/>
            <person name="Wimmer E.A."/>
            <person name="Yang X."/>
            <person name="Jones A.K."/>
            <person name="Sattelle D.B."/>
            <person name="Ebert P.R."/>
            <person name="Nelson D."/>
            <person name="Scott J.G."/>
            <person name="Beeman R.W."/>
            <person name="Muthukrishnan S."/>
            <person name="Kramer K.J."/>
            <person name="Arakane Y."/>
            <person name="Beeman R.W."/>
            <person name="Zhu Q."/>
            <person name="Hogenkamp D."/>
            <person name="Dixit R."/>
            <person name="Oppert B."/>
            <person name="Jiang H."/>
            <person name="Zou Z."/>
            <person name="Marshall J."/>
            <person name="Elpidina E."/>
            <person name="Vinokurov K."/>
            <person name="Oppert C."/>
            <person name="Zou Z."/>
            <person name="Evans J."/>
            <person name="Lu Z."/>
            <person name="Zhao P."/>
            <person name="Sumathipala N."/>
            <person name="Altincicek B."/>
            <person name="Vilcinskas A."/>
            <person name="Williams M."/>
            <person name="Hultmark D."/>
            <person name="Hetru C."/>
            <person name="Jiang H."/>
            <person name="Grimmelikhuijzen C.J."/>
            <person name="Hauser F."/>
            <person name="Cazzamali G."/>
            <person name="Williamson M."/>
            <person name="Park Y."/>
            <person name="Li B."/>
            <person name="Tanaka Y."/>
            <person name="Predel R."/>
            <person name="Neupert S."/>
            <person name="Schachtner J."/>
            <person name="Verleyen P."/>
            <person name="Raible F."/>
            <person name="Bork P."/>
            <person name="Friedrich M."/>
            <person name="Walden K.K."/>
            <person name="Robertson H.M."/>
            <person name="Angeli S."/>
            <person name="Foret S."/>
            <person name="Bucher G."/>
            <person name="Schuetz S."/>
            <person name="Maleszka R."/>
            <person name="Wimmer E.A."/>
            <person name="Beeman R.W."/>
            <person name="Lorenzen M."/>
            <person name="Tomoyasu Y."/>
            <person name="Miller S.C."/>
            <person name="Grossmann D."/>
            <person name="Bucher G."/>
        </authorList>
    </citation>
    <scope>NUCLEOTIDE SEQUENCE [LARGE SCALE GENOMIC DNA]</scope>
    <source>
        <strain evidence="13 14">Georgia GA2</strain>
    </source>
</reference>
<dbReference type="CDD" id="cd15552">
    <property type="entry name" value="PHD_PHF3_like"/>
    <property type="match status" value="1"/>
</dbReference>
<dbReference type="InterPro" id="IPR011011">
    <property type="entry name" value="Znf_FYVE_PHD"/>
</dbReference>
<feature type="region of interest" description="Disordered" evidence="10">
    <location>
        <begin position="123"/>
        <end position="326"/>
    </location>
</feature>
<feature type="compositionally biased region" description="Basic and acidic residues" evidence="10">
    <location>
        <begin position="1068"/>
        <end position="1079"/>
    </location>
</feature>
<evidence type="ECO:0008006" key="15">
    <source>
        <dbReference type="Google" id="ProtNLM"/>
    </source>
</evidence>
<dbReference type="Gene3D" id="1.10.472.30">
    <property type="entry name" value="Transcription elongation factor S-II, central domain"/>
    <property type="match status" value="1"/>
</dbReference>
<dbReference type="FunCoup" id="D6WN01">
    <property type="interactions" value="466"/>
</dbReference>
<dbReference type="OrthoDB" id="1884872at2759"/>
<dbReference type="PROSITE" id="PS51321">
    <property type="entry name" value="TFIIS_CENTRAL"/>
    <property type="match status" value="1"/>
</dbReference>
<dbReference type="GO" id="GO:0006357">
    <property type="term" value="P:regulation of transcription by RNA polymerase II"/>
    <property type="evidence" value="ECO:0000318"/>
    <property type="project" value="GO_Central"/>
</dbReference>
<dbReference type="SMART" id="SM00510">
    <property type="entry name" value="TFS2M"/>
    <property type="match status" value="1"/>
</dbReference>
<evidence type="ECO:0000256" key="3">
    <source>
        <dbReference type="ARBA" id="ARBA00022771"/>
    </source>
</evidence>
<dbReference type="InterPro" id="IPR019787">
    <property type="entry name" value="Znf_PHD-finger"/>
</dbReference>
<feature type="compositionally biased region" description="Polar residues" evidence="10">
    <location>
        <begin position="609"/>
        <end position="628"/>
    </location>
</feature>
<evidence type="ECO:0000256" key="9">
    <source>
        <dbReference type="SAM" id="Coils"/>
    </source>
</evidence>
<dbReference type="OMA" id="WRRICEK"/>
<dbReference type="Gene3D" id="3.40.5.120">
    <property type="match status" value="1"/>
</dbReference>
<dbReference type="InterPro" id="IPR036575">
    <property type="entry name" value="TFIIS_cen_dom_sf"/>
</dbReference>
<dbReference type="InterPro" id="IPR006576">
    <property type="entry name" value="BRK_domain"/>
</dbReference>
<feature type="compositionally biased region" description="Basic residues" evidence="10">
    <location>
        <begin position="1042"/>
        <end position="1067"/>
    </location>
</feature>
<evidence type="ECO:0000256" key="5">
    <source>
        <dbReference type="ARBA" id="ARBA00023015"/>
    </source>
</evidence>
<feature type="compositionally biased region" description="Polar residues" evidence="10">
    <location>
        <begin position="292"/>
        <end position="305"/>
    </location>
</feature>
<dbReference type="KEGG" id="tca:658430"/>
<reference evidence="13 14" key="2">
    <citation type="journal article" date="2010" name="Nucleic Acids Res.">
        <title>BeetleBase in 2010: revisions to provide comprehensive genomic information for Tribolium castaneum.</title>
        <authorList>
            <person name="Kim H.S."/>
            <person name="Murphy T."/>
            <person name="Xia J."/>
            <person name="Caragea D."/>
            <person name="Park Y."/>
            <person name="Beeman R.W."/>
            <person name="Lorenzen M.D."/>
            <person name="Butcher S."/>
            <person name="Manak J.R."/>
            <person name="Brown S.J."/>
        </authorList>
    </citation>
    <scope>GENOME REANNOTATION</scope>
    <source>
        <strain evidence="13 14">Georgia GA2</strain>
    </source>
</reference>
<feature type="compositionally biased region" description="Polar residues" evidence="10">
    <location>
        <begin position="969"/>
        <end position="983"/>
    </location>
</feature>
<evidence type="ECO:0000256" key="4">
    <source>
        <dbReference type="ARBA" id="ARBA00022833"/>
    </source>
</evidence>
<feature type="compositionally biased region" description="Acidic residues" evidence="10">
    <location>
        <begin position="1371"/>
        <end position="1384"/>
    </location>
</feature>
<gene>
    <name evidence="13" type="primary">AUGUSTUS-3.0.2_14624</name>
    <name evidence="13" type="ORF">TcasGA2_TC014624</name>
</gene>
<dbReference type="Pfam" id="PF07500">
    <property type="entry name" value="TFIIS_M"/>
    <property type="match status" value="1"/>
</dbReference>
<dbReference type="STRING" id="7070.D6WN01"/>
<feature type="compositionally biased region" description="Basic and acidic residues" evidence="10">
    <location>
        <begin position="138"/>
        <end position="152"/>
    </location>
</feature>
<dbReference type="EMBL" id="KQ971343">
    <property type="protein sequence ID" value="EFA04330.2"/>
    <property type="molecule type" value="Genomic_DNA"/>
</dbReference>
<dbReference type="SUPFAM" id="SSF46942">
    <property type="entry name" value="Elongation factor TFIIS domain 2"/>
    <property type="match status" value="1"/>
</dbReference>
<dbReference type="SMART" id="SM00592">
    <property type="entry name" value="BRK"/>
    <property type="match status" value="1"/>
</dbReference>
<dbReference type="SUPFAM" id="SSF57903">
    <property type="entry name" value="FYVE/PHD zinc finger"/>
    <property type="match status" value="1"/>
</dbReference>
<feature type="region of interest" description="Disordered" evidence="10">
    <location>
        <begin position="456"/>
        <end position="536"/>
    </location>
</feature>
<dbReference type="InterPro" id="IPR001965">
    <property type="entry name" value="Znf_PHD"/>
</dbReference>
<dbReference type="InterPro" id="IPR037259">
    <property type="entry name" value="BRK_sf"/>
</dbReference>
<keyword evidence="3 8" id="KW-0863">Zinc-finger</keyword>
<dbReference type="PANTHER" id="PTHR11477:SF51">
    <property type="entry name" value="PROTEIN PARTNER OF SNF, ISOFORM B"/>
    <property type="match status" value="1"/>
</dbReference>
<evidence type="ECO:0000256" key="7">
    <source>
        <dbReference type="ARBA" id="ARBA00023242"/>
    </source>
</evidence>
<dbReference type="SMART" id="SM00249">
    <property type="entry name" value="PHD"/>
    <property type="match status" value="1"/>
</dbReference>
<dbReference type="eggNOG" id="KOG1634">
    <property type="taxonomic scope" value="Eukaryota"/>
</dbReference>
<dbReference type="InterPro" id="IPR003618">
    <property type="entry name" value="TFIIS_cen_dom"/>
</dbReference>
<feature type="compositionally biased region" description="Basic and acidic residues" evidence="10">
    <location>
        <begin position="495"/>
        <end position="517"/>
    </location>
</feature>
<keyword evidence="6" id="KW-0804">Transcription</keyword>
<dbReference type="GO" id="GO:0006351">
    <property type="term" value="P:DNA-templated transcription"/>
    <property type="evidence" value="ECO:0007669"/>
    <property type="project" value="InterPro"/>
</dbReference>
<feature type="compositionally biased region" description="Acidic residues" evidence="10">
    <location>
        <begin position="522"/>
        <end position="533"/>
    </location>
</feature>
<dbReference type="SUPFAM" id="SSF160481">
    <property type="entry name" value="BRK domain-like"/>
    <property type="match status" value="1"/>
</dbReference>
<evidence type="ECO:0000256" key="8">
    <source>
        <dbReference type="PROSITE-ProRule" id="PRU00146"/>
    </source>
</evidence>
<feature type="domain" description="PHD-type" evidence="11">
    <location>
        <begin position="537"/>
        <end position="591"/>
    </location>
</feature>
<evidence type="ECO:0000256" key="2">
    <source>
        <dbReference type="ARBA" id="ARBA00022723"/>
    </source>
</evidence>
<feature type="compositionally biased region" description="Basic and acidic residues" evidence="10">
    <location>
        <begin position="213"/>
        <end position="236"/>
    </location>
</feature>
<evidence type="ECO:0000313" key="14">
    <source>
        <dbReference type="Proteomes" id="UP000007266"/>
    </source>
</evidence>
<feature type="compositionally biased region" description="Basic and acidic residues" evidence="10">
    <location>
        <begin position="281"/>
        <end position="291"/>
    </location>
</feature>
<dbReference type="Pfam" id="PF07533">
    <property type="entry name" value="BRK"/>
    <property type="match status" value="1"/>
</dbReference>
<dbReference type="PANTHER" id="PTHR11477">
    <property type="entry name" value="TRANSCRIPTION FACTOR S-II ZINC FINGER DOMAIN-CONTAINING PROTEIN"/>
    <property type="match status" value="1"/>
</dbReference>
<proteinExistence type="predicted"/>
<dbReference type="GO" id="GO:0005634">
    <property type="term" value="C:nucleus"/>
    <property type="evidence" value="ECO:0000318"/>
    <property type="project" value="GO_Central"/>
</dbReference>
<keyword evidence="7" id="KW-0539">Nucleus</keyword>
<evidence type="ECO:0000259" key="12">
    <source>
        <dbReference type="PROSITE" id="PS51321"/>
    </source>
</evidence>
<evidence type="ECO:0000256" key="6">
    <source>
        <dbReference type="ARBA" id="ARBA00023163"/>
    </source>
</evidence>
<feature type="compositionally biased region" description="Polar residues" evidence="10">
    <location>
        <begin position="812"/>
        <end position="821"/>
    </location>
</feature>
<keyword evidence="9" id="KW-0175">Coiled coil</keyword>
<feature type="compositionally biased region" description="Basic and acidic residues" evidence="10">
    <location>
        <begin position="164"/>
        <end position="205"/>
    </location>
</feature>
<feature type="region of interest" description="Disordered" evidence="10">
    <location>
        <begin position="1579"/>
        <end position="1615"/>
    </location>
</feature>
<dbReference type="PROSITE" id="PS50016">
    <property type="entry name" value="ZF_PHD_2"/>
    <property type="match status" value="1"/>
</dbReference>
<evidence type="ECO:0000313" key="13">
    <source>
        <dbReference type="EMBL" id="EFA04330.2"/>
    </source>
</evidence>
<feature type="compositionally biased region" description="Basic and acidic residues" evidence="10">
    <location>
        <begin position="310"/>
        <end position="326"/>
    </location>
</feature>
<dbReference type="Pfam" id="PF07744">
    <property type="entry name" value="SPOC"/>
    <property type="match status" value="1"/>
</dbReference>
<dbReference type="GO" id="GO:0008270">
    <property type="term" value="F:zinc ion binding"/>
    <property type="evidence" value="ECO:0007669"/>
    <property type="project" value="UniProtKB-KW"/>
</dbReference>
<sequence>MSNSVVKVTDSDSTIDDNLLLLIGEDGTVTPSKDVVKAYLSGKSGATNLQVMHINKSDNEGIDVAVDDMLYVPDAEADDLPDNKETSFDDIAYNLYNIKLDHDYTPHCGYSEDDELARTLSILDGDEDNDSPSVTKPLESRSLRSNAHESPKPKTKVATPLKTITKDQAKKIKTRTKSETSIKDGESPSDAKKVLRPEHKPKDNVVKSLKTIKPVEPESPKAEKPQPVDPKSAEKKQPKKDRKVAKPVPDDFALFSTPDIIRRVGGKEPISPELSSPDQNKPAKIETRSKSVSDSAQVSPKQNRLSLDGKVVDKSPSKKPTSDNKAKKIMFDNTKTVAELEPKPCESNTNVEPAIPEPMIANNEDKSFPALPLETPDLSGGENNMALDGNGLDLDPSLLENINNDLISEDILYQVAQSLVSNTELQNAIDKSLNEENLGLDSSVQEVQQDDVVHNNQTEQVTSSVPQKGTQIVRPDGRIVVIPPIERPTTRSRNKNKDADKPTPKFVHKPLDEEHVSGNELDSSEEEEEESEDDPNKLWCICNQPHNNRFMICCDTCEEWYHGKCVNITKAMGQQMEAEGREWICLFCKDPLLKRPQAAARRIRKASRNSRQSTDSSGSTKVPETRPSSVPCVVCQKPSRTNSIFCSESCILAHAQGVERVVVFERSTGNMLTGNKAPSAANLEQWLKEHPGYEVVRSAGKIVTTKQTQKSPPSKIKILKGSETPAMHFQNRMKNLNKTVPKSPQVVKVGNTSGLKVLNRQISTAQLREKVSNSLKEAASPTKFKIVTTSTKSSSSPANREKPTTPKVQKVRNASTPQAKQENIRDNVKKTVYEQLTNRLKMVDDLKLSEEELKNISLEIESQLYKCFGDTGQKYRNKYRSLIFNIKDIKNQTLWRRICEKTINPYQLVRLSPDDLASQELALWRERETKHQLDMIKKSELELLQCNRQYVLKTHKGEQILEDNRPTDNLDNTEVITSLTDNATGEKTDRKDDRKKHSHRDKERKSTKDKSEKSHHSHRSTSRDHDRSRKRSRSRDRSSKHVEKRRSRSRDRHRRSSHKSSRHKKESHRGSSTEKLDKKSKEILEQLVDNKIVPPLEDRLWKHVPQEDVLPNSVAESDSDHEPTSTVTIPTPPRNNNDSDEFAAGHGLSENKNNDKYPVKEQTEVDHSMSPVVKPKVEEIWRGTINMVDVAQISITAHEVSGDCSGLATELPANLDIVGRISPDTVWDYIGKMKCSNSKIISVVRLNAINVEEKMPYLALYSYLSSRNRLGVVKSVNKAVKDFYILPLASQKPIPQALLPLNGPGFEEARPALLLGILVRDKRKRPYVDSASSAPSVKKTKTEMPSRSYTPPPVKDSRLKLPLPPPIGTDQDGDEPYSPEDSDPDSIIPATTRSVSNSSTIFLDADAAATQAFQPFVNKFEEIPGLDNATLPSSTQEIQRQMEKLNKEIEMQKSEINSISQNIATASNEIGTSALANIALPSNLQQILDSIKTIGSTSALESLETKPQAVDALQESSDFTIPLMLPTTFSRHSASSENTIPLNLPSKKKVASDAEKTSVLSSLSEEDLIRKAEEMLEASETTDKLAIPPSVSSSSQILPKVEMKQPPIPGLEDDV</sequence>
<feature type="region of interest" description="Disordered" evidence="10">
    <location>
        <begin position="599"/>
        <end position="629"/>
    </location>
</feature>
<dbReference type="InParanoid" id="D6WN01"/>
<feature type="compositionally biased region" description="Polar residues" evidence="10">
    <location>
        <begin position="456"/>
        <end position="470"/>
    </location>
</feature>
<protein>
    <recommendedName>
        <fullName evidence="15">Death-inducer obliterator 1</fullName>
    </recommendedName>
</protein>
<keyword evidence="5" id="KW-0805">Transcription regulation</keyword>
<organism evidence="13 14">
    <name type="scientific">Tribolium castaneum</name>
    <name type="common">Red flour beetle</name>
    <dbReference type="NCBI Taxonomy" id="7070"/>
    <lineage>
        <taxon>Eukaryota</taxon>
        <taxon>Metazoa</taxon>
        <taxon>Ecdysozoa</taxon>
        <taxon>Arthropoda</taxon>
        <taxon>Hexapoda</taxon>
        <taxon>Insecta</taxon>
        <taxon>Pterygota</taxon>
        <taxon>Neoptera</taxon>
        <taxon>Endopterygota</taxon>
        <taxon>Coleoptera</taxon>
        <taxon>Polyphaga</taxon>
        <taxon>Cucujiformia</taxon>
        <taxon>Tenebrionidae</taxon>
        <taxon>Tenebrionidae incertae sedis</taxon>
        <taxon>Tribolium</taxon>
    </lineage>
</organism>
<evidence type="ECO:0000256" key="10">
    <source>
        <dbReference type="SAM" id="MobiDB-lite"/>
    </source>
</evidence>
<feature type="coiled-coil region" evidence="9">
    <location>
        <begin position="1435"/>
        <end position="1469"/>
    </location>
</feature>